<reference evidence="2 3" key="1">
    <citation type="submission" date="2014-06" db="EMBL/GenBank/DDBJ databases">
        <authorList>
            <person name="Swart Estienne"/>
        </authorList>
    </citation>
    <scope>NUCLEOTIDE SEQUENCE [LARGE SCALE GENOMIC DNA]</scope>
    <source>
        <strain evidence="2 3">130c</strain>
    </source>
</reference>
<keyword evidence="1" id="KW-0812">Transmembrane</keyword>
<feature type="transmembrane region" description="Helical" evidence="1">
    <location>
        <begin position="211"/>
        <end position="232"/>
    </location>
</feature>
<evidence type="ECO:0000256" key="1">
    <source>
        <dbReference type="SAM" id="Phobius"/>
    </source>
</evidence>
<sequence>MNLTDILKIDLKQIKKDQRESCSLQTSDNINLDLKPSPAKNVWIERVEDRYYVMYNVVLYFEDFNYVSDIPTKEIMIFCQGSPYKECYQGEKFVCIEIGSNLELTYLDYYYDNHKINDAIALEFKQSSGWGERTDLLFTPFYLNKSEQVVQISEKYYQEDYFSIFKDEQEKFDQNSDAKYVQAVFYIKKSQQAFEVITIIPKQLGQALGQIGGYFSLFGAVLFLLKVLHMSYMKRDLRKMINEENLRKKSSIMLQYGNDQCFSVHQESIENMFSFENFHKVNQIKFHISSGYS</sequence>
<keyword evidence="1" id="KW-1133">Transmembrane helix</keyword>
<keyword evidence="1" id="KW-0472">Membrane</keyword>
<dbReference type="EMBL" id="CCKQ01016540">
    <property type="protein sequence ID" value="CDW88414.1"/>
    <property type="molecule type" value="Genomic_DNA"/>
</dbReference>
<dbReference type="Proteomes" id="UP000039865">
    <property type="component" value="Unassembled WGS sequence"/>
</dbReference>
<evidence type="ECO:0000313" key="2">
    <source>
        <dbReference type="EMBL" id="CDW88414.1"/>
    </source>
</evidence>
<evidence type="ECO:0008006" key="4">
    <source>
        <dbReference type="Google" id="ProtNLM"/>
    </source>
</evidence>
<dbReference type="InParanoid" id="A0A078B1P1"/>
<proteinExistence type="predicted"/>
<name>A0A078B1P1_STYLE</name>
<keyword evidence="3" id="KW-1185">Reference proteome</keyword>
<gene>
    <name evidence="2" type="primary">Contig5021.g5372</name>
    <name evidence="2" type="ORF">STYLEM_17535</name>
</gene>
<protein>
    <recommendedName>
        <fullName evidence="4">Transmembrane protein</fullName>
    </recommendedName>
</protein>
<evidence type="ECO:0000313" key="3">
    <source>
        <dbReference type="Proteomes" id="UP000039865"/>
    </source>
</evidence>
<organism evidence="2 3">
    <name type="scientific">Stylonychia lemnae</name>
    <name type="common">Ciliate</name>
    <dbReference type="NCBI Taxonomy" id="5949"/>
    <lineage>
        <taxon>Eukaryota</taxon>
        <taxon>Sar</taxon>
        <taxon>Alveolata</taxon>
        <taxon>Ciliophora</taxon>
        <taxon>Intramacronucleata</taxon>
        <taxon>Spirotrichea</taxon>
        <taxon>Stichotrichia</taxon>
        <taxon>Sporadotrichida</taxon>
        <taxon>Oxytrichidae</taxon>
        <taxon>Stylonychinae</taxon>
        <taxon>Stylonychia</taxon>
    </lineage>
</organism>
<dbReference type="AlphaFoldDB" id="A0A078B1P1"/>
<accession>A0A078B1P1</accession>